<gene>
    <name evidence="1" type="ORF">HMPREF9442_02698</name>
</gene>
<dbReference type="AlphaFoldDB" id="F3QWW6"/>
<organism evidence="1 2">
    <name type="scientific">Paraprevotella xylaniphila YIT 11841</name>
    <dbReference type="NCBI Taxonomy" id="762982"/>
    <lineage>
        <taxon>Bacteria</taxon>
        <taxon>Pseudomonadati</taxon>
        <taxon>Bacteroidota</taxon>
        <taxon>Bacteroidia</taxon>
        <taxon>Bacteroidales</taxon>
        <taxon>Prevotellaceae</taxon>
        <taxon>Paraprevotella</taxon>
    </lineage>
</organism>
<accession>F3QWW6</accession>
<evidence type="ECO:0000313" key="2">
    <source>
        <dbReference type="Proteomes" id="UP000005546"/>
    </source>
</evidence>
<dbReference type="EMBL" id="AFBR01000083">
    <property type="protein sequence ID" value="EGG51416.1"/>
    <property type="molecule type" value="Genomic_DNA"/>
</dbReference>
<proteinExistence type="predicted"/>
<sequence>MESLTEFPFFQNDSARLPRKQAINFASSKPNGSIFTIEIGGISVSTSLLRHLINKNNTAARATHTLI</sequence>
<dbReference type="Proteomes" id="UP000005546">
    <property type="component" value="Unassembled WGS sequence"/>
</dbReference>
<evidence type="ECO:0000313" key="1">
    <source>
        <dbReference type="EMBL" id="EGG51416.1"/>
    </source>
</evidence>
<dbReference type="STRING" id="762982.HMPREF9442_02698"/>
<dbReference type="HOGENOM" id="CLU_2808565_0_0_10"/>
<keyword evidence="2" id="KW-1185">Reference proteome</keyword>
<protein>
    <submittedName>
        <fullName evidence="1">Uncharacterized protein</fullName>
    </submittedName>
</protein>
<name>F3QWW6_9BACT</name>
<reference evidence="1 2" key="1">
    <citation type="submission" date="2011-02" db="EMBL/GenBank/DDBJ databases">
        <authorList>
            <person name="Weinstock G."/>
            <person name="Sodergren E."/>
            <person name="Clifton S."/>
            <person name="Fulton L."/>
            <person name="Fulton B."/>
            <person name="Courtney L."/>
            <person name="Fronick C."/>
            <person name="Harrison M."/>
            <person name="Strong C."/>
            <person name="Farmer C."/>
            <person name="Delahaunty K."/>
            <person name="Markovic C."/>
            <person name="Hall O."/>
            <person name="Minx P."/>
            <person name="Tomlinson C."/>
            <person name="Mitreva M."/>
            <person name="Hou S."/>
            <person name="Chen J."/>
            <person name="Wollam A."/>
            <person name="Pepin K.H."/>
            <person name="Johnson M."/>
            <person name="Bhonagiri V."/>
            <person name="Zhang X."/>
            <person name="Suruliraj S."/>
            <person name="Warren W."/>
            <person name="Chinwalla A."/>
            <person name="Mardis E.R."/>
            <person name="Wilson R.K."/>
        </authorList>
    </citation>
    <scope>NUCLEOTIDE SEQUENCE [LARGE SCALE GENOMIC DNA]</scope>
    <source>
        <strain evidence="1 2">YIT 11841</strain>
    </source>
</reference>
<comment type="caution">
    <text evidence="1">The sequence shown here is derived from an EMBL/GenBank/DDBJ whole genome shotgun (WGS) entry which is preliminary data.</text>
</comment>